<evidence type="ECO:0000313" key="1">
    <source>
        <dbReference type="EMBL" id="CAI8006278.1"/>
    </source>
</evidence>
<name>A0AA35W318_GEOBA</name>
<dbReference type="Proteomes" id="UP001174909">
    <property type="component" value="Unassembled WGS sequence"/>
</dbReference>
<comment type="caution">
    <text evidence="1">The sequence shown here is derived from an EMBL/GenBank/DDBJ whole genome shotgun (WGS) entry which is preliminary data.</text>
</comment>
<reference evidence="1" key="1">
    <citation type="submission" date="2023-03" db="EMBL/GenBank/DDBJ databases">
        <authorList>
            <person name="Steffen K."/>
            <person name="Cardenas P."/>
        </authorList>
    </citation>
    <scope>NUCLEOTIDE SEQUENCE</scope>
</reference>
<proteinExistence type="predicted"/>
<gene>
    <name evidence="1" type="ORF">GBAR_LOCUS4626</name>
</gene>
<dbReference type="AlphaFoldDB" id="A0AA35W318"/>
<sequence length="199" mass="23215">MSRVIRHIGRPTETWHDRLEDVAYEPELVQEPEFDLPSPVYAKKGRCRATVTTQLARKRHVARLLNSRRLTASLVARIATGLGLPRALSTDGRRKTRGRGNVRSRWWKRREVRLSSSWTKMGCSWKYHRAEKETERSWGLAEKTKVPVGGAAVVVRRNLQRQLHSRSRSVHSSPHVLMQRRWKHTWSGWRVGTPNSRMR</sequence>
<evidence type="ECO:0000313" key="2">
    <source>
        <dbReference type="Proteomes" id="UP001174909"/>
    </source>
</evidence>
<protein>
    <submittedName>
        <fullName evidence="1">Uncharacterized protein</fullName>
    </submittedName>
</protein>
<keyword evidence="2" id="KW-1185">Reference proteome</keyword>
<dbReference type="EMBL" id="CASHTH010000672">
    <property type="protein sequence ID" value="CAI8006278.1"/>
    <property type="molecule type" value="Genomic_DNA"/>
</dbReference>
<accession>A0AA35W318</accession>
<organism evidence="1 2">
    <name type="scientific">Geodia barretti</name>
    <name type="common">Barrett's horny sponge</name>
    <dbReference type="NCBI Taxonomy" id="519541"/>
    <lineage>
        <taxon>Eukaryota</taxon>
        <taxon>Metazoa</taxon>
        <taxon>Porifera</taxon>
        <taxon>Demospongiae</taxon>
        <taxon>Heteroscleromorpha</taxon>
        <taxon>Tetractinellida</taxon>
        <taxon>Astrophorina</taxon>
        <taxon>Geodiidae</taxon>
        <taxon>Geodia</taxon>
    </lineage>
</organism>